<reference evidence="1" key="1">
    <citation type="submission" date="2018-05" db="EMBL/GenBank/DDBJ databases">
        <authorList>
            <person name="Lanie J.A."/>
            <person name="Ng W.-L."/>
            <person name="Kazmierczak K.M."/>
            <person name="Andrzejewski T.M."/>
            <person name="Davidsen T.M."/>
            <person name="Wayne K.J."/>
            <person name="Tettelin H."/>
            <person name="Glass J.I."/>
            <person name="Rusch D."/>
            <person name="Podicherti R."/>
            <person name="Tsui H.-C.T."/>
            <person name="Winkler M.E."/>
        </authorList>
    </citation>
    <scope>NUCLEOTIDE SEQUENCE</scope>
</reference>
<proteinExistence type="predicted"/>
<dbReference type="EMBL" id="UINC01187845">
    <property type="protein sequence ID" value="SVE00784.1"/>
    <property type="molecule type" value="Genomic_DNA"/>
</dbReference>
<sequence>MNIKMVHVMEGVSTKKASDIVVICGPKKGHL</sequence>
<protein>
    <submittedName>
        <fullName evidence="1">Uncharacterized protein</fullName>
    </submittedName>
</protein>
<name>A0A382ZZ75_9ZZZZ</name>
<feature type="non-terminal residue" evidence="1">
    <location>
        <position position="31"/>
    </location>
</feature>
<dbReference type="AlphaFoldDB" id="A0A382ZZ75"/>
<evidence type="ECO:0000313" key="1">
    <source>
        <dbReference type="EMBL" id="SVE00784.1"/>
    </source>
</evidence>
<accession>A0A382ZZ75</accession>
<organism evidence="1">
    <name type="scientific">marine metagenome</name>
    <dbReference type="NCBI Taxonomy" id="408172"/>
    <lineage>
        <taxon>unclassified sequences</taxon>
        <taxon>metagenomes</taxon>
        <taxon>ecological metagenomes</taxon>
    </lineage>
</organism>
<gene>
    <name evidence="1" type="ORF">METZ01_LOCUS453638</name>
</gene>